<evidence type="ECO:0000313" key="1">
    <source>
        <dbReference type="EMBL" id="KIO29964.1"/>
    </source>
</evidence>
<reference evidence="1 2" key="1">
    <citation type="submission" date="2014-04" db="EMBL/GenBank/DDBJ databases">
        <authorList>
            <consortium name="DOE Joint Genome Institute"/>
            <person name="Kuo A."/>
            <person name="Girlanda M."/>
            <person name="Perotto S."/>
            <person name="Kohler A."/>
            <person name="Nagy L.G."/>
            <person name="Floudas D."/>
            <person name="Copeland A."/>
            <person name="Barry K.W."/>
            <person name="Cichocki N."/>
            <person name="Veneault-Fourrey C."/>
            <person name="LaButti K."/>
            <person name="Lindquist E.A."/>
            <person name="Lipzen A."/>
            <person name="Lundell T."/>
            <person name="Morin E."/>
            <person name="Murat C."/>
            <person name="Sun H."/>
            <person name="Tunlid A."/>
            <person name="Henrissat B."/>
            <person name="Grigoriev I.V."/>
            <person name="Hibbett D.S."/>
            <person name="Martin F."/>
            <person name="Nordberg H.P."/>
            <person name="Cantor M.N."/>
            <person name="Hua S.X."/>
        </authorList>
    </citation>
    <scope>NUCLEOTIDE SEQUENCE [LARGE SCALE GENOMIC DNA]</scope>
    <source>
        <strain evidence="1 2">MUT 4182</strain>
    </source>
</reference>
<keyword evidence="2" id="KW-1185">Reference proteome</keyword>
<reference evidence="2" key="2">
    <citation type="submission" date="2015-01" db="EMBL/GenBank/DDBJ databases">
        <title>Evolutionary Origins and Diversification of the Mycorrhizal Mutualists.</title>
        <authorList>
            <consortium name="DOE Joint Genome Institute"/>
            <consortium name="Mycorrhizal Genomics Consortium"/>
            <person name="Kohler A."/>
            <person name="Kuo A."/>
            <person name="Nagy L.G."/>
            <person name="Floudas D."/>
            <person name="Copeland A."/>
            <person name="Barry K.W."/>
            <person name="Cichocki N."/>
            <person name="Veneault-Fourrey C."/>
            <person name="LaButti K."/>
            <person name="Lindquist E.A."/>
            <person name="Lipzen A."/>
            <person name="Lundell T."/>
            <person name="Morin E."/>
            <person name="Murat C."/>
            <person name="Riley R."/>
            <person name="Ohm R."/>
            <person name="Sun H."/>
            <person name="Tunlid A."/>
            <person name="Henrissat B."/>
            <person name="Grigoriev I.V."/>
            <person name="Hibbett D.S."/>
            <person name="Martin F."/>
        </authorList>
    </citation>
    <scope>NUCLEOTIDE SEQUENCE [LARGE SCALE GENOMIC DNA]</scope>
    <source>
        <strain evidence="2">MUT 4182</strain>
    </source>
</reference>
<protein>
    <submittedName>
        <fullName evidence="1">Uncharacterized protein</fullName>
    </submittedName>
</protein>
<dbReference type="AlphaFoldDB" id="A0A0C3QQS0"/>
<dbReference type="Proteomes" id="UP000054248">
    <property type="component" value="Unassembled WGS sequence"/>
</dbReference>
<organism evidence="1 2">
    <name type="scientific">Tulasnella calospora MUT 4182</name>
    <dbReference type="NCBI Taxonomy" id="1051891"/>
    <lineage>
        <taxon>Eukaryota</taxon>
        <taxon>Fungi</taxon>
        <taxon>Dikarya</taxon>
        <taxon>Basidiomycota</taxon>
        <taxon>Agaricomycotina</taxon>
        <taxon>Agaricomycetes</taxon>
        <taxon>Cantharellales</taxon>
        <taxon>Tulasnellaceae</taxon>
        <taxon>Tulasnella</taxon>
    </lineage>
</organism>
<accession>A0A0C3QQS0</accession>
<name>A0A0C3QQS0_9AGAM</name>
<dbReference type="HOGENOM" id="CLU_960408_0_0_1"/>
<dbReference type="OrthoDB" id="10620774at2759"/>
<proteinExistence type="predicted"/>
<sequence>MQDHDSNTDLSAYEPAAIAQETSILVIEAREIGIDVAGVLASFLVPEQREASRLADIPATSSSTRWVLEMRQLQAVTTLLLQRQTIEQTYSLYITSEMDMSLEECAQARHRASLANWGLGLSPVTTDIVIYPNMLSASAYSLTVLEVVDSPPPVTVQAPPLQDPETFFTFENQVFAVGTQYIGGMHSSAVHANIVGQQDDMDDEELDDDELEEDIRNMELMLEQEIFASRTGSASLRMMDADLNSLHSLLHGT</sequence>
<dbReference type="EMBL" id="KN822977">
    <property type="protein sequence ID" value="KIO29964.1"/>
    <property type="molecule type" value="Genomic_DNA"/>
</dbReference>
<gene>
    <name evidence="1" type="ORF">M407DRAFT_21018</name>
</gene>
<evidence type="ECO:0000313" key="2">
    <source>
        <dbReference type="Proteomes" id="UP000054248"/>
    </source>
</evidence>